<dbReference type="InterPro" id="IPR015813">
    <property type="entry name" value="Pyrv/PenolPyrv_kinase-like_dom"/>
</dbReference>
<comment type="caution">
    <text evidence="6">The sequence shown here is derived from an EMBL/GenBank/DDBJ whole genome shotgun (WGS) entry which is preliminary data.</text>
</comment>
<evidence type="ECO:0000256" key="4">
    <source>
        <dbReference type="SAM" id="SignalP"/>
    </source>
</evidence>
<sequence>MPTIRNRRAAALPAKLSRSWLLASAADEANFAPALASEADSVIFDMEDAVPAAGKAEARERVVEALSNGMTAWVRVNGMETDYWADDLAALSKAPGLRGVMLAMTERPEQVTHTAMRLHAGTPVVALIESAVGIENATAIASAPGTFRLAFGVGDFRRDTGASDEPMALAYARSRLVIASRVGQLPGPIDGPSVGMLGEDLLEACKVTASMGMTGKLCLLLEAADTINKGLSPSESEIRWAHELLSAHAAGAVVGDGSYLPRLARAEKISSLADSYGLWNA</sequence>
<reference evidence="6 7" key="1">
    <citation type="journal article" date="2023" name="Int. J. Syst. Evol. Microbiol.">
        <title>Arthrobacter mangrovi sp. nov., an actinobacterium isolated from the rhizosphere of a mangrove.</title>
        <authorList>
            <person name="Hamada M."/>
            <person name="Saitou S."/>
            <person name="Enomoto N."/>
            <person name="Nanri K."/>
            <person name="Hidaka K."/>
            <person name="Miura T."/>
            <person name="Tamura T."/>
        </authorList>
    </citation>
    <scope>NUCLEOTIDE SEQUENCE [LARGE SCALE GENOMIC DNA]</scope>
    <source>
        <strain evidence="6 7">NBRC 112813</strain>
    </source>
</reference>
<keyword evidence="2" id="KW-0479">Metal-binding</keyword>
<dbReference type="PANTHER" id="PTHR32308:SF10">
    <property type="entry name" value="CITRATE LYASE SUBUNIT BETA"/>
    <property type="match status" value="1"/>
</dbReference>
<organism evidence="6 7">
    <name type="scientific">Arthrobacter mangrovi</name>
    <dbReference type="NCBI Taxonomy" id="2966350"/>
    <lineage>
        <taxon>Bacteria</taxon>
        <taxon>Bacillati</taxon>
        <taxon>Actinomycetota</taxon>
        <taxon>Actinomycetes</taxon>
        <taxon>Micrococcales</taxon>
        <taxon>Micrococcaceae</taxon>
        <taxon>Arthrobacter</taxon>
    </lineage>
</organism>
<dbReference type="Pfam" id="PF03328">
    <property type="entry name" value="HpcH_HpaI"/>
    <property type="match status" value="1"/>
</dbReference>
<dbReference type="Proteomes" id="UP001209654">
    <property type="component" value="Unassembled WGS sequence"/>
</dbReference>
<dbReference type="PIRSF" id="PIRSF015582">
    <property type="entry name" value="Cit_lyase_B"/>
    <property type="match status" value="1"/>
</dbReference>
<gene>
    <name evidence="6" type="ORF">AHIS1636_37700</name>
</gene>
<feature type="signal peptide" evidence="4">
    <location>
        <begin position="1"/>
        <end position="25"/>
    </location>
</feature>
<dbReference type="GO" id="GO:0016829">
    <property type="term" value="F:lyase activity"/>
    <property type="evidence" value="ECO:0007669"/>
    <property type="project" value="UniProtKB-KW"/>
</dbReference>
<proteinExistence type="predicted"/>
<dbReference type="PANTHER" id="PTHR32308">
    <property type="entry name" value="LYASE BETA SUBUNIT, PUTATIVE (AFU_ORTHOLOGUE AFUA_4G13030)-RELATED"/>
    <property type="match status" value="1"/>
</dbReference>
<evidence type="ECO:0000256" key="1">
    <source>
        <dbReference type="ARBA" id="ARBA00001946"/>
    </source>
</evidence>
<dbReference type="SUPFAM" id="SSF51621">
    <property type="entry name" value="Phosphoenolpyruvate/pyruvate domain"/>
    <property type="match status" value="1"/>
</dbReference>
<keyword evidence="6" id="KW-0456">Lyase</keyword>
<keyword evidence="4" id="KW-0732">Signal</keyword>
<feature type="chain" id="PRO_5046930315" evidence="4">
    <location>
        <begin position="26"/>
        <end position="281"/>
    </location>
</feature>
<keyword evidence="7" id="KW-1185">Reference proteome</keyword>
<comment type="cofactor">
    <cofactor evidence="1">
        <name>Mg(2+)</name>
        <dbReference type="ChEBI" id="CHEBI:18420"/>
    </cofactor>
</comment>
<accession>A0ABQ5MZB7</accession>
<dbReference type="EMBL" id="BRVS01000030">
    <property type="protein sequence ID" value="GLB69327.1"/>
    <property type="molecule type" value="Genomic_DNA"/>
</dbReference>
<keyword evidence="3" id="KW-0460">Magnesium</keyword>
<evidence type="ECO:0000256" key="2">
    <source>
        <dbReference type="ARBA" id="ARBA00022723"/>
    </source>
</evidence>
<evidence type="ECO:0000259" key="5">
    <source>
        <dbReference type="Pfam" id="PF03328"/>
    </source>
</evidence>
<evidence type="ECO:0000313" key="6">
    <source>
        <dbReference type="EMBL" id="GLB69327.1"/>
    </source>
</evidence>
<evidence type="ECO:0000313" key="7">
    <source>
        <dbReference type="Proteomes" id="UP001209654"/>
    </source>
</evidence>
<dbReference type="Gene3D" id="3.20.20.60">
    <property type="entry name" value="Phosphoenolpyruvate-binding domains"/>
    <property type="match status" value="1"/>
</dbReference>
<dbReference type="InterPro" id="IPR011206">
    <property type="entry name" value="Citrate_lyase_beta/mcl1/mcl2"/>
</dbReference>
<dbReference type="RefSeq" id="WP_264797419.1">
    <property type="nucleotide sequence ID" value="NZ_BRVS01000030.1"/>
</dbReference>
<evidence type="ECO:0000256" key="3">
    <source>
        <dbReference type="ARBA" id="ARBA00022842"/>
    </source>
</evidence>
<protein>
    <submittedName>
        <fullName evidence="6">CoA ester lyase</fullName>
    </submittedName>
</protein>
<name>A0ABQ5MZB7_9MICC</name>
<dbReference type="InterPro" id="IPR005000">
    <property type="entry name" value="Aldolase/citrate-lyase_domain"/>
</dbReference>
<feature type="domain" description="HpcH/HpaI aldolase/citrate lyase" evidence="5">
    <location>
        <begin position="22"/>
        <end position="184"/>
    </location>
</feature>
<dbReference type="InterPro" id="IPR040442">
    <property type="entry name" value="Pyrv_kinase-like_dom_sf"/>
</dbReference>